<reference evidence="2" key="1">
    <citation type="submission" date="2017-08" db="EMBL/GenBank/DDBJ databases">
        <authorList>
            <person name="Varghese N."/>
            <person name="Submissions S."/>
        </authorList>
    </citation>
    <scope>NUCLEOTIDE SEQUENCE [LARGE SCALE GENOMIC DNA]</scope>
    <source>
        <strain evidence="2">JC22</strain>
    </source>
</reference>
<dbReference type="EMBL" id="OBMQ01000017">
    <property type="protein sequence ID" value="SOC24283.1"/>
    <property type="molecule type" value="Genomic_DNA"/>
</dbReference>
<sequence length="77" mass="8605">MKKLNFLLILFLSFIGTIFTPQIIEAATLFNQGTGYEHGAYDLNAIQPTSENWTRHSSNNMLFILSGTKIIALGDKN</sequence>
<evidence type="ECO:0000313" key="1">
    <source>
        <dbReference type="EMBL" id="SOC24283.1"/>
    </source>
</evidence>
<protein>
    <submittedName>
        <fullName evidence="1">Uncharacterized protein</fullName>
    </submittedName>
</protein>
<dbReference type="Proteomes" id="UP000219636">
    <property type="component" value="Unassembled WGS sequence"/>
</dbReference>
<gene>
    <name evidence="1" type="ORF">SAMN05880501_1173</name>
</gene>
<dbReference type="RefSeq" id="WP_097075034.1">
    <property type="nucleotide sequence ID" value="NZ_OBMQ01000017.1"/>
</dbReference>
<name>A0A285TNE6_9BACL</name>
<organism evidence="1 2">
    <name type="scientific">Ureibacillus xyleni</name>
    <dbReference type="NCBI Taxonomy" id="614648"/>
    <lineage>
        <taxon>Bacteria</taxon>
        <taxon>Bacillati</taxon>
        <taxon>Bacillota</taxon>
        <taxon>Bacilli</taxon>
        <taxon>Bacillales</taxon>
        <taxon>Caryophanaceae</taxon>
        <taxon>Ureibacillus</taxon>
    </lineage>
</organism>
<keyword evidence="2" id="KW-1185">Reference proteome</keyword>
<proteinExistence type="predicted"/>
<accession>A0A285TNE6</accession>
<dbReference type="AlphaFoldDB" id="A0A285TNE6"/>
<evidence type="ECO:0000313" key="2">
    <source>
        <dbReference type="Proteomes" id="UP000219636"/>
    </source>
</evidence>